<accession>A0A919FSM5</accession>
<dbReference type="InterPro" id="IPR041664">
    <property type="entry name" value="AAA_16"/>
</dbReference>
<evidence type="ECO:0000256" key="1">
    <source>
        <dbReference type="ARBA" id="ARBA00022741"/>
    </source>
</evidence>
<dbReference type="PRINTS" id="PR00038">
    <property type="entry name" value="HTHLUXR"/>
</dbReference>
<dbReference type="GO" id="GO:0005524">
    <property type="term" value="F:ATP binding"/>
    <property type="evidence" value="ECO:0007669"/>
    <property type="project" value="UniProtKB-KW"/>
</dbReference>
<gene>
    <name evidence="4" type="ORF">GCM10018781_33370</name>
</gene>
<dbReference type="PROSITE" id="PS50043">
    <property type="entry name" value="HTH_LUXR_2"/>
    <property type="match status" value="1"/>
</dbReference>
<reference evidence="4" key="2">
    <citation type="submission" date="2020-09" db="EMBL/GenBank/DDBJ databases">
        <authorList>
            <person name="Sun Q."/>
            <person name="Ohkuma M."/>
        </authorList>
    </citation>
    <scope>NUCLEOTIDE SEQUENCE</scope>
    <source>
        <strain evidence="4">JCM 4646</strain>
    </source>
</reference>
<dbReference type="GO" id="GO:0004016">
    <property type="term" value="F:adenylate cyclase activity"/>
    <property type="evidence" value="ECO:0007669"/>
    <property type="project" value="TreeGrafter"/>
</dbReference>
<dbReference type="PANTHER" id="PTHR16305:SF35">
    <property type="entry name" value="TRANSCRIPTIONAL ACTIVATOR DOMAIN"/>
    <property type="match status" value="1"/>
</dbReference>
<dbReference type="Pfam" id="PF00196">
    <property type="entry name" value="GerE"/>
    <property type="match status" value="1"/>
</dbReference>
<dbReference type="RefSeq" id="WP_190211620.1">
    <property type="nucleotide sequence ID" value="NZ_BNBO01000016.1"/>
</dbReference>
<evidence type="ECO:0000313" key="5">
    <source>
        <dbReference type="Proteomes" id="UP000617734"/>
    </source>
</evidence>
<dbReference type="SUPFAM" id="SSF46894">
    <property type="entry name" value="C-terminal effector domain of the bipartite response regulators"/>
    <property type="match status" value="1"/>
</dbReference>
<dbReference type="Gene3D" id="1.25.40.10">
    <property type="entry name" value="Tetratricopeptide repeat domain"/>
    <property type="match status" value="1"/>
</dbReference>
<dbReference type="SMART" id="SM00421">
    <property type="entry name" value="HTH_LUXR"/>
    <property type="match status" value="1"/>
</dbReference>
<dbReference type="CDD" id="cd06170">
    <property type="entry name" value="LuxR_C_like"/>
    <property type="match status" value="1"/>
</dbReference>
<name>A0A919FSM5_9ACTN</name>
<dbReference type="Pfam" id="PF13191">
    <property type="entry name" value="AAA_16"/>
    <property type="match status" value="1"/>
</dbReference>
<comment type="caution">
    <text evidence="4">The sequence shown here is derived from an EMBL/GenBank/DDBJ whole genome shotgun (WGS) entry which is preliminary data.</text>
</comment>
<dbReference type="PROSITE" id="PS00622">
    <property type="entry name" value="HTH_LUXR_1"/>
    <property type="match status" value="1"/>
</dbReference>
<dbReference type="InterPro" id="IPR027417">
    <property type="entry name" value="P-loop_NTPase"/>
</dbReference>
<keyword evidence="2" id="KW-0067">ATP-binding</keyword>
<organism evidence="4 5">
    <name type="scientific">Kitasatospora indigofera</name>
    <dbReference type="NCBI Taxonomy" id="67307"/>
    <lineage>
        <taxon>Bacteria</taxon>
        <taxon>Bacillati</taxon>
        <taxon>Actinomycetota</taxon>
        <taxon>Actinomycetes</taxon>
        <taxon>Kitasatosporales</taxon>
        <taxon>Streptomycetaceae</taxon>
        <taxon>Kitasatospora</taxon>
    </lineage>
</organism>
<keyword evidence="5" id="KW-1185">Reference proteome</keyword>
<evidence type="ECO:0000313" key="4">
    <source>
        <dbReference type="EMBL" id="GHH71676.1"/>
    </source>
</evidence>
<dbReference type="InterPro" id="IPR036388">
    <property type="entry name" value="WH-like_DNA-bd_sf"/>
</dbReference>
<dbReference type="AlphaFoldDB" id="A0A919FSM5"/>
<dbReference type="InterPro" id="IPR011990">
    <property type="entry name" value="TPR-like_helical_dom_sf"/>
</dbReference>
<feature type="domain" description="HTH luxR-type" evidence="3">
    <location>
        <begin position="861"/>
        <end position="924"/>
    </location>
</feature>
<dbReference type="EMBL" id="BNBO01000016">
    <property type="protein sequence ID" value="GHH71676.1"/>
    <property type="molecule type" value="Genomic_DNA"/>
</dbReference>
<sequence>MQGRSAERERIERLLDGARQGTSGVLLVHGEAGIGKTALLDHAAARAEGWRVLRVEGIESEMELAFGGLHQLFLPVLPLVDTLPPPQAEAVRAVFGLSGDGVRDRFTVGLAVLTLLSEAAADGPLLCLVDDAQWLDQPSVDMLTFAARRLRAEGVVMLFAVRDGAPGAAVKGLPQLLVEGLDRAAAAELLPGLPPYVADRVMAEARGNPLALIELSAALTPAQRAGQLGPLALPEAAAGLPSRIQDGFREQIRRLPEAARLVLLVAAADDTGDLTTVLRAAAALGAAVEDLEPAERAGFLLLSGAVVRFRHPLVRYAAYQGAPLARRIAAHRALAEVLGADGQAHRRAWHLAAASTGPDDLVAEELERVAEWAGSRQGMASASAAYERAARLTADPLLRARRLVLAAQRAADAGQDERCGALAGQVTVPLADPGVTASLARARAVVELGYRRPETAARILLDGAEATGAGRPDMVASLLTDAVHAAWSAGSAALIGEVAARAPGLPVLAVPARLFPGDVSGAPAVTGGPDGPRAPDVPGTPGACDVPGALDALGTLSALVAGGRATEAGLMDRLMTGIYGQLAGDHAAAREAATAAVAHCREQGVGGWLPTTLHLLARTELALGRLDEASAHATEGLQLAEYYDLAHRAAHLRATLAMLAGLRGDEEQGNALAGEALAYTRPRGVGRGTADARWALGLLELGLGRAGAALEHLESARAEGDHPLLALPLLADLVEAAGRAGRPERAAEPARLLGEWAAALGQPALLAVASRCQALTGPDGTAEEHFTAALTLHEGGSDYERARTALLYGEWLRRLRRQIDAREQLRGALESFDRLGARPWAARARAELAAAGGETGLTAREDGPISLLSPQEREVVRLAAAGASNREIAAQLFLSPRTVGHHLYRAFPKLGISSRTELASLLAP</sequence>
<proteinExistence type="predicted"/>
<evidence type="ECO:0000256" key="2">
    <source>
        <dbReference type="ARBA" id="ARBA00022840"/>
    </source>
</evidence>
<reference evidence="4" key="1">
    <citation type="journal article" date="2014" name="Int. J. Syst. Evol. Microbiol.">
        <title>Complete genome sequence of Corynebacterium casei LMG S-19264T (=DSM 44701T), isolated from a smear-ripened cheese.</title>
        <authorList>
            <consortium name="US DOE Joint Genome Institute (JGI-PGF)"/>
            <person name="Walter F."/>
            <person name="Albersmeier A."/>
            <person name="Kalinowski J."/>
            <person name="Ruckert C."/>
        </authorList>
    </citation>
    <scope>NUCLEOTIDE SEQUENCE</scope>
    <source>
        <strain evidence="4">JCM 4646</strain>
    </source>
</reference>
<dbReference type="GO" id="GO:0006355">
    <property type="term" value="P:regulation of DNA-templated transcription"/>
    <property type="evidence" value="ECO:0007669"/>
    <property type="project" value="InterPro"/>
</dbReference>
<dbReference type="Gene3D" id="1.10.10.10">
    <property type="entry name" value="Winged helix-like DNA-binding domain superfamily/Winged helix DNA-binding domain"/>
    <property type="match status" value="1"/>
</dbReference>
<dbReference type="SUPFAM" id="SSF52540">
    <property type="entry name" value="P-loop containing nucleoside triphosphate hydrolases"/>
    <property type="match status" value="1"/>
</dbReference>
<dbReference type="PANTHER" id="PTHR16305">
    <property type="entry name" value="TESTICULAR SOLUBLE ADENYLYL CYCLASE"/>
    <property type="match status" value="1"/>
</dbReference>
<keyword evidence="1" id="KW-0547">Nucleotide-binding</keyword>
<dbReference type="SUPFAM" id="SSF48452">
    <property type="entry name" value="TPR-like"/>
    <property type="match status" value="1"/>
</dbReference>
<dbReference type="InterPro" id="IPR000792">
    <property type="entry name" value="Tscrpt_reg_LuxR_C"/>
</dbReference>
<dbReference type="InterPro" id="IPR016032">
    <property type="entry name" value="Sig_transdc_resp-reg_C-effctor"/>
</dbReference>
<dbReference type="GeneID" id="95353765"/>
<dbReference type="GO" id="GO:0003677">
    <property type="term" value="F:DNA binding"/>
    <property type="evidence" value="ECO:0007669"/>
    <property type="project" value="InterPro"/>
</dbReference>
<protein>
    <submittedName>
        <fullName evidence="4">LuxR family transcriptional regulator</fullName>
    </submittedName>
</protein>
<dbReference type="GO" id="GO:0005737">
    <property type="term" value="C:cytoplasm"/>
    <property type="evidence" value="ECO:0007669"/>
    <property type="project" value="TreeGrafter"/>
</dbReference>
<dbReference type="Proteomes" id="UP000617734">
    <property type="component" value="Unassembled WGS sequence"/>
</dbReference>
<evidence type="ECO:0000259" key="3">
    <source>
        <dbReference type="PROSITE" id="PS50043"/>
    </source>
</evidence>